<dbReference type="InterPro" id="IPR006164">
    <property type="entry name" value="DNA_bd_Ku70/Ku80"/>
</dbReference>
<dbReference type="Proteomes" id="UP001500449">
    <property type="component" value="Unassembled WGS sequence"/>
</dbReference>
<dbReference type="InterPro" id="IPR009187">
    <property type="entry name" value="Prok_Ku"/>
</dbReference>
<evidence type="ECO:0000256" key="1">
    <source>
        <dbReference type="ARBA" id="ARBA00023125"/>
    </source>
</evidence>
<sequence>MARAIWSGTISFGLVSIPVGLFSATEDHTVHFHQFQRGTSDRVRVQRVNERTGEEVEFADIVKGAEVGDGEYVVVEPDDLDAIAPGRSQALEISDFVELADIDPVYFQRTYWLAPTAEQHAKPYALLRQAMSEGGKAGVGTFVMRGKEYLAAIRADRAVLALAHAAFRRRDPGSRGRAGQRAVAADHGGPEGAADGTAADRLDDHRMEARAVQRHLP</sequence>
<dbReference type="InterPro" id="IPR016194">
    <property type="entry name" value="SPOC-like_C_dom_sf"/>
</dbReference>
<accession>A0ABN2MLX4</accession>
<dbReference type="RefSeq" id="WP_344411722.1">
    <property type="nucleotide sequence ID" value="NZ_BAAAQK010000001.1"/>
</dbReference>
<keyword evidence="6" id="KW-1185">Reference proteome</keyword>
<name>A0ABN2MLX4_9PSEU</name>
<dbReference type="Gene3D" id="2.40.290.10">
    <property type="match status" value="1"/>
</dbReference>
<evidence type="ECO:0000313" key="5">
    <source>
        <dbReference type="EMBL" id="GAA1829042.1"/>
    </source>
</evidence>
<reference evidence="5 6" key="1">
    <citation type="journal article" date="2019" name="Int. J. Syst. Evol. Microbiol.">
        <title>The Global Catalogue of Microorganisms (GCM) 10K type strain sequencing project: providing services to taxonomists for standard genome sequencing and annotation.</title>
        <authorList>
            <consortium name="The Broad Institute Genomics Platform"/>
            <consortium name="The Broad Institute Genome Sequencing Center for Infectious Disease"/>
            <person name="Wu L."/>
            <person name="Ma J."/>
        </authorList>
    </citation>
    <scope>NUCLEOTIDE SEQUENCE [LARGE SCALE GENOMIC DNA]</scope>
    <source>
        <strain evidence="5 6">JCM 16009</strain>
    </source>
</reference>
<dbReference type="Pfam" id="PF02735">
    <property type="entry name" value="Ku"/>
    <property type="match status" value="1"/>
</dbReference>
<evidence type="ECO:0000259" key="4">
    <source>
        <dbReference type="SMART" id="SM00559"/>
    </source>
</evidence>
<dbReference type="SMART" id="SM00559">
    <property type="entry name" value="Ku78"/>
    <property type="match status" value="1"/>
</dbReference>
<keyword evidence="1" id="KW-0238">DNA-binding</keyword>
<dbReference type="EMBL" id="BAAAQK010000001">
    <property type="protein sequence ID" value="GAA1829042.1"/>
    <property type="molecule type" value="Genomic_DNA"/>
</dbReference>
<proteinExistence type="predicted"/>
<organism evidence="5 6">
    <name type="scientific">Pseudonocardia ailaonensis</name>
    <dbReference type="NCBI Taxonomy" id="367279"/>
    <lineage>
        <taxon>Bacteria</taxon>
        <taxon>Bacillati</taxon>
        <taxon>Actinomycetota</taxon>
        <taxon>Actinomycetes</taxon>
        <taxon>Pseudonocardiales</taxon>
        <taxon>Pseudonocardiaceae</taxon>
        <taxon>Pseudonocardia</taxon>
    </lineage>
</organism>
<dbReference type="SUPFAM" id="SSF100939">
    <property type="entry name" value="SPOC domain-like"/>
    <property type="match status" value="1"/>
</dbReference>
<dbReference type="PANTHER" id="PTHR41251">
    <property type="entry name" value="NON-HOMOLOGOUS END JOINING PROTEIN KU"/>
    <property type="match status" value="1"/>
</dbReference>
<feature type="region of interest" description="Disordered" evidence="3">
    <location>
        <begin position="171"/>
        <end position="203"/>
    </location>
</feature>
<evidence type="ECO:0000313" key="6">
    <source>
        <dbReference type="Proteomes" id="UP001500449"/>
    </source>
</evidence>
<keyword evidence="2" id="KW-0233">DNA recombination</keyword>
<evidence type="ECO:0000256" key="3">
    <source>
        <dbReference type="SAM" id="MobiDB-lite"/>
    </source>
</evidence>
<evidence type="ECO:0000256" key="2">
    <source>
        <dbReference type="ARBA" id="ARBA00023172"/>
    </source>
</evidence>
<protein>
    <recommendedName>
        <fullName evidence="4">Ku domain-containing protein</fullName>
    </recommendedName>
</protein>
<gene>
    <name evidence="5" type="ORF">GCM10009836_03570</name>
</gene>
<dbReference type="PANTHER" id="PTHR41251:SF1">
    <property type="entry name" value="NON-HOMOLOGOUS END JOINING PROTEIN KU"/>
    <property type="match status" value="1"/>
</dbReference>
<comment type="caution">
    <text evidence="5">The sequence shown here is derived from an EMBL/GenBank/DDBJ whole genome shotgun (WGS) entry which is preliminary data.</text>
</comment>
<feature type="domain" description="Ku" evidence="4">
    <location>
        <begin position="53"/>
        <end position="179"/>
    </location>
</feature>